<sequence length="593" mass="66193">MASRIKTDTGKKYGLVSGQKPESKTHVTIQGFIANVESKLTYVNNSTESIETRYVFPIDDMSAVYKFEADINGRHIVAECQEKQQAKITFEEATSTGQAAFFLSESKYAGDIFVCRLGNLDAGETAVLTMAYVVELTVQPDGDLIFELPYVLNTRYSSAGDAGDTRNSIKPVKLGFTASVKGHHKIKSVSTYRDDLQLQVSDDKHSAEIKLKDIGHQNRDLEFFVSYDDVSKPEAILEVGDRNKDGLLKEDVLMLNFIPDLKNHCGNVKREFIFVMDRSGSMNGDRMEKSKAALLLFLKSLPVGCLFNIVSFGNNYSFLFDRSQQYNEESLAAAKHHQNEMMANMGGTDILSPLSAIYSMENNKHYPRQFLWHYFPATIKDRVFTFGVGHGASTSLIKNVAKAGAGRATFIKDEKDNMKAKVIRALEFSMEDSLADIVLEWNLPKGCTATNIPSQQPNVFNGDRLSIFALLQNTNKVKSVEGSVTLKGFISGKQLAHTMDIKASPYLHPDLPIHRVAAKHQMKELENGPLSDDTKKKIIMISTAAKIISRFTAFVGVDVQTKLPVTNVSKFQTLFDYNKQNIVLSQYHISFIF</sequence>
<dbReference type="Gene3D" id="3.40.50.410">
    <property type="entry name" value="von Willebrand factor, type A domain"/>
    <property type="match status" value="1"/>
</dbReference>
<dbReference type="PANTHER" id="PTHR45737">
    <property type="entry name" value="VON WILLEBRAND FACTOR A DOMAIN-CONTAINING PROTEIN 5A"/>
    <property type="match status" value="1"/>
</dbReference>
<dbReference type="OrthoDB" id="1729737at2759"/>
<dbReference type="Pfam" id="PF13768">
    <property type="entry name" value="VWA_3"/>
    <property type="match status" value="1"/>
</dbReference>
<organism evidence="2 3">
    <name type="scientific">Mytilus edulis</name>
    <name type="common">Blue mussel</name>
    <dbReference type="NCBI Taxonomy" id="6550"/>
    <lineage>
        <taxon>Eukaryota</taxon>
        <taxon>Metazoa</taxon>
        <taxon>Spiralia</taxon>
        <taxon>Lophotrochozoa</taxon>
        <taxon>Mollusca</taxon>
        <taxon>Bivalvia</taxon>
        <taxon>Autobranchia</taxon>
        <taxon>Pteriomorphia</taxon>
        <taxon>Mytilida</taxon>
        <taxon>Mytiloidea</taxon>
        <taxon>Mytilidae</taxon>
        <taxon>Mytilinae</taxon>
        <taxon>Mytilus</taxon>
    </lineage>
</organism>
<dbReference type="InterPro" id="IPR002035">
    <property type="entry name" value="VWF_A"/>
</dbReference>
<proteinExistence type="predicted"/>
<accession>A0A8S3SJ13</accession>
<keyword evidence="3" id="KW-1185">Reference proteome</keyword>
<comment type="caution">
    <text evidence="2">The sequence shown here is derived from an EMBL/GenBank/DDBJ whole genome shotgun (WGS) entry which is preliminary data.</text>
</comment>
<dbReference type="InterPro" id="IPR036465">
    <property type="entry name" value="vWFA_dom_sf"/>
</dbReference>
<dbReference type="Pfam" id="PF08487">
    <property type="entry name" value="VIT"/>
    <property type="match status" value="1"/>
</dbReference>
<dbReference type="SMART" id="SM00609">
    <property type="entry name" value="VIT"/>
    <property type="match status" value="1"/>
</dbReference>
<dbReference type="Proteomes" id="UP000683360">
    <property type="component" value="Unassembled WGS sequence"/>
</dbReference>
<dbReference type="PANTHER" id="PTHR45737:SF6">
    <property type="entry name" value="VON WILLEBRAND FACTOR A DOMAIN-CONTAINING PROTEIN 5A"/>
    <property type="match status" value="1"/>
</dbReference>
<evidence type="ECO:0000259" key="1">
    <source>
        <dbReference type="PROSITE" id="PS51468"/>
    </source>
</evidence>
<reference evidence="2" key="1">
    <citation type="submission" date="2021-03" db="EMBL/GenBank/DDBJ databases">
        <authorList>
            <person name="Bekaert M."/>
        </authorList>
    </citation>
    <scope>NUCLEOTIDE SEQUENCE</scope>
</reference>
<dbReference type="AlphaFoldDB" id="A0A8S3SJ13"/>
<name>A0A8S3SJ13_MYTED</name>
<feature type="domain" description="VIT" evidence="1">
    <location>
        <begin position="4"/>
        <end position="134"/>
    </location>
</feature>
<protein>
    <recommendedName>
        <fullName evidence="1">VIT domain-containing protein</fullName>
    </recommendedName>
</protein>
<dbReference type="InterPro" id="IPR013694">
    <property type="entry name" value="VIT"/>
</dbReference>
<dbReference type="EMBL" id="CAJPWZ010001672">
    <property type="protein sequence ID" value="CAG2220797.1"/>
    <property type="molecule type" value="Genomic_DNA"/>
</dbReference>
<dbReference type="PROSITE" id="PS51468">
    <property type="entry name" value="VIT"/>
    <property type="match status" value="1"/>
</dbReference>
<gene>
    <name evidence="2" type="ORF">MEDL_34264</name>
</gene>
<evidence type="ECO:0000313" key="3">
    <source>
        <dbReference type="Proteomes" id="UP000683360"/>
    </source>
</evidence>
<evidence type="ECO:0000313" key="2">
    <source>
        <dbReference type="EMBL" id="CAG2220797.1"/>
    </source>
</evidence>
<dbReference type="SUPFAM" id="SSF53300">
    <property type="entry name" value="vWA-like"/>
    <property type="match status" value="1"/>
</dbReference>